<dbReference type="SUPFAM" id="SSF54928">
    <property type="entry name" value="RNA-binding domain, RBD"/>
    <property type="match status" value="1"/>
</dbReference>
<feature type="compositionally biased region" description="Basic residues" evidence="2">
    <location>
        <begin position="425"/>
        <end position="451"/>
    </location>
</feature>
<dbReference type="AlphaFoldDB" id="A0A914ED20"/>
<feature type="coiled-coil region" evidence="1">
    <location>
        <begin position="238"/>
        <end position="272"/>
    </location>
</feature>
<dbReference type="Gene3D" id="3.30.70.330">
    <property type="match status" value="1"/>
</dbReference>
<keyword evidence="3" id="KW-1185">Reference proteome</keyword>
<evidence type="ECO:0000313" key="4">
    <source>
        <dbReference type="WBParaSite" id="ACRNAN_scaffold6932.g31025.t1"/>
    </source>
</evidence>
<evidence type="ECO:0000256" key="1">
    <source>
        <dbReference type="SAM" id="Coils"/>
    </source>
</evidence>
<accession>A0A914ED20</accession>
<feature type="region of interest" description="Disordered" evidence="2">
    <location>
        <begin position="379"/>
        <end position="493"/>
    </location>
</feature>
<feature type="compositionally biased region" description="Basic and acidic residues" evidence="2">
    <location>
        <begin position="408"/>
        <end position="424"/>
    </location>
</feature>
<dbReference type="Proteomes" id="UP000887540">
    <property type="component" value="Unplaced"/>
</dbReference>
<organism evidence="3 4">
    <name type="scientific">Acrobeloides nanus</name>
    <dbReference type="NCBI Taxonomy" id="290746"/>
    <lineage>
        <taxon>Eukaryota</taxon>
        <taxon>Metazoa</taxon>
        <taxon>Ecdysozoa</taxon>
        <taxon>Nematoda</taxon>
        <taxon>Chromadorea</taxon>
        <taxon>Rhabditida</taxon>
        <taxon>Tylenchina</taxon>
        <taxon>Cephalobomorpha</taxon>
        <taxon>Cephaloboidea</taxon>
        <taxon>Cephalobidae</taxon>
        <taxon>Acrobeloides</taxon>
    </lineage>
</organism>
<sequence length="505" mass="58260">MEVIEGGFNFEDTKNEATVNGITEPEVQLFYDEDVLDSSTKTPPPSVDIPISTSSTVSYFSRLSNVLNEDYIVDFETWTCFRCKHDSPNLKDNCINCNVSKSYSVENELKENGYLSENPTPAMIFCGIPANTTKEDVLIAMKQYSGQDKYVPTEVFISELKPFCLVEMNDEKEAAYIMTIIIRNGVEIRGCQVTASYSEKSYLQSVVEEKMQKLQSQPKQIPPTASITVPIPPPEFLVNEILQKEQELKRREEQLELKRKTNEEALARAKRKSFSPSNKIDLSKHLESSSSVYERAMQKAKATDAETISIQIEQLAVSVWDRVSQVTLDSPINEIKEERANRKSHDQQEPHSSTSIEKLENPKKPKMVNVRVQVGKSHGFTNASIQTDEPYFFPNSRHRSQASTSTQDSRERSITSDTRRSSRDGRRRRRSRSYSRSRSRSRSHSPRKRRDRSLSRTRSDRRREERNRKEDDDLLKKWSSAKEKEAEIDQRTKFVDLPVEKRRIY</sequence>
<dbReference type="GO" id="GO:0003676">
    <property type="term" value="F:nucleic acid binding"/>
    <property type="evidence" value="ECO:0007669"/>
    <property type="project" value="InterPro"/>
</dbReference>
<feature type="compositionally biased region" description="Basic and acidic residues" evidence="2">
    <location>
        <begin position="338"/>
        <end position="349"/>
    </location>
</feature>
<reference evidence="4" key="1">
    <citation type="submission" date="2022-11" db="UniProtKB">
        <authorList>
            <consortium name="WormBaseParasite"/>
        </authorList>
    </citation>
    <scope>IDENTIFICATION</scope>
</reference>
<keyword evidence="1" id="KW-0175">Coiled coil</keyword>
<name>A0A914ED20_9BILA</name>
<evidence type="ECO:0000256" key="2">
    <source>
        <dbReference type="SAM" id="MobiDB-lite"/>
    </source>
</evidence>
<protein>
    <submittedName>
        <fullName evidence="4">RRM domain-containing protein</fullName>
    </submittedName>
</protein>
<proteinExistence type="predicted"/>
<dbReference type="InterPro" id="IPR012677">
    <property type="entry name" value="Nucleotide-bd_a/b_plait_sf"/>
</dbReference>
<dbReference type="WBParaSite" id="ACRNAN_scaffold6932.g31025.t1">
    <property type="protein sequence ID" value="ACRNAN_scaffold6932.g31025.t1"/>
    <property type="gene ID" value="ACRNAN_scaffold6932.g31025"/>
</dbReference>
<evidence type="ECO:0000313" key="3">
    <source>
        <dbReference type="Proteomes" id="UP000887540"/>
    </source>
</evidence>
<feature type="compositionally biased region" description="Basic and acidic residues" evidence="2">
    <location>
        <begin position="452"/>
        <end position="493"/>
    </location>
</feature>
<feature type="region of interest" description="Disordered" evidence="2">
    <location>
        <begin position="338"/>
        <end position="366"/>
    </location>
</feature>
<dbReference type="InterPro" id="IPR035979">
    <property type="entry name" value="RBD_domain_sf"/>
</dbReference>